<name>A0A4Y2R087_ARAVE</name>
<accession>A0A4Y2R087</accession>
<dbReference type="Proteomes" id="UP000499080">
    <property type="component" value="Unassembled WGS sequence"/>
</dbReference>
<gene>
    <name evidence="1" type="ORF">AVEN_77865_1</name>
</gene>
<dbReference type="AlphaFoldDB" id="A0A4Y2R087"/>
<protein>
    <submittedName>
        <fullName evidence="1">Uncharacterized protein</fullName>
    </submittedName>
</protein>
<keyword evidence="2" id="KW-1185">Reference proteome</keyword>
<dbReference type="EMBL" id="BGPR01015385">
    <property type="protein sequence ID" value="GBN69022.1"/>
    <property type="molecule type" value="Genomic_DNA"/>
</dbReference>
<proteinExistence type="predicted"/>
<evidence type="ECO:0000313" key="1">
    <source>
        <dbReference type="EMBL" id="GBN69022.1"/>
    </source>
</evidence>
<sequence>MIEINFQCPSSQTFDSDGFGPSDELQHIFLGEHEIELEFRLDAYPIWLHILYESSPVIPGFASCQPSCFPFLAVISRLFVMGSS</sequence>
<organism evidence="1 2">
    <name type="scientific">Araneus ventricosus</name>
    <name type="common">Orbweaver spider</name>
    <name type="synonym">Epeira ventricosa</name>
    <dbReference type="NCBI Taxonomy" id="182803"/>
    <lineage>
        <taxon>Eukaryota</taxon>
        <taxon>Metazoa</taxon>
        <taxon>Ecdysozoa</taxon>
        <taxon>Arthropoda</taxon>
        <taxon>Chelicerata</taxon>
        <taxon>Arachnida</taxon>
        <taxon>Araneae</taxon>
        <taxon>Araneomorphae</taxon>
        <taxon>Entelegynae</taxon>
        <taxon>Araneoidea</taxon>
        <taxon>Araneidae</taxon>
        <taxon>Araneus</taxon>
    </lineage>
</organism>
<reference evidence="1 2" key="1">
    <citation type="journal article" date="2019" name="Sci. Rep.">
        <title>Orb-weaving spider Araneus ventricosus genome elucidates the spidroin gene catalogue.</title>
        <authorList>
            <person name="Kono N."/>
            <person name="Nakamura H."/>
            <person name="Ohtoshi R."/>
            <person name="Moran D.A.P."/>
            <person name="Shinohara A."/>
            <person name="Yoshida Y."/>
            <person name="Fujiwara M."/>
            <person name="Mori M."/>
            <person name="Tomita M."/>
            <person name="Arakawa K."/>
        </authorList>
    </citation>
    <scope>NUCLEOTIDE SEQUENCE [LARGE SCALE GENOMIC DNA]</scope>
</reference>
<comment type="caution">
    <text evidence="1">The sequence shown here is derived from an EMBL/GenBank/DDBJ whole genome shotgun (WGS) entry which is preliminary data.</text>
</comment>
<evidence type="ECO:0000313" key="2">
    <source>
        <dbReference type="Proteomes" id="UP000499080"/>
    </source>
</evidence>